<evidence type="ECO:0000313" key="3">
    <source>
        <dbReference type="EMBL" id="SDW46135.1"/>
    </source>
</evidence>
<evidence type="ECO:0000313" key="4">
    <source>
        <dbReference type="Proteomes" id="UP000198711"/>
    </source>
</evidence>
<keyword evidence="4" id="KW-1185">Reference proteome</keyword>
<dbReference type="AlphaFoldDB" id="A0A8X8IEJ6"/>
<dbReference type="InterPro" id="IPR012340">
    <property type="entry name" value="NA-bd_OB-fold"/>
</dbReference>
<protein>
    <submittedName>
        <fullName evidence="3">Single-strand DNA-binding protein</fullName>
    </submittedName>
</protein>
<dbReference type="GO" id="GO:0003697">
    <property type="term" value="F:single-stranded DNA binding"/>
    <property type="evidence" value="ECO:0007669"/>
    <property type="project" value="InterPro"/>
</dbReference>
<proteinExistence type="predicted"/>
<gene>
    <name evidence="3" type="ORF">SAMN05444410_10316</name>
</gene>
<dbReference type="SUPFAM" id="SSF50249">
    <property type="entry name" value="Nucleic acid-binding proteins"/>
    <property type="match status" value="1"/>
</dbReference>
<dbReference type="Proteomes" id="UP000198711">
    <property type="component" value="Unassembled WGS sequence"/>
</dbReference>
<keyword evidence="1 2" id="KW-0238">DNA-binding</keyword>
<dbReference type="CDD" id="cd04496">
    <property type="entry name" value="SSB_OBF"/>
    <property type="match status" value="1"/>
</dbReference>
<reference evidence="3 4" key="1">
    <citation type="submission" date="2016-10" db="EMBL/GenBank/DDBJ databases">
        <authorList>
            <person name="Varghese N."/>
            <person name="Submissions S."/>
        </authorList>
    </citation>
    <scope>NUCLEOTIDE SEQUENCE [LARGE SCALE GENOMIC DNA]</scope>
    <source>
        <strain evidence="3 4">DSM 25353</strain>
    </source>
</reference>
<accession>A0A8X8IEJ6</accession>
<evidence type="ECO:0000256" key="2">
    <source>
        <dbReference type="PROSITE-ProRule" id="PRU00252"/>
    </source>
</evidence>
<dbReference type="InterPro" id="IPR000424">
    <property type="entry name" value="Primosome_PriB/ssb"/>
</dbReference>
<dbReference type="Pfam" id="PF00436">
    <property type="entry name" value="SSB"/>
    <property type="match status" value="1"/>
</dbReference>
<evidence type="ECO:0000256" key="1">
    <source>
        <dbReference type="ARBA" id="ARBA00023125"/>
    </source>
</evidence>
<comment type="caution">
    <text evidence="3">The sequence shown here is derived from an EMBL/GenBank/DDBJ whole genome shotgun (WGS) entry which is preliminary data.</text>
</comment>
<organism evidence="3 4">
    <name type="scientific">Hydrobacter penzbergensis</name>
    <dbReference type="NCBI Taxonomy" id="1235997"/>
    <lineage>
        <taxon>Bacteria</taxon>
        <taxon>Pseudomonadati</taxon>
        <taxon>Bacteroidota</taxon>
        <taxon>Chitinophagia</taxon>
        <taxon>Chitinophagales</taxon>
        <taxon>Chitinophagaceae</taxon>
        <taxon>Hydrobacter</taxon>
    </lineage>
</organism>
<name>A0A8X8IEJ6_9BACT</name>
<sequence length="130" mass="14238">MEIIARITADAVVKTTKNEKQVVNFNVAINDSYKPKGSDQLIKTTNYVQCAYWVNPGIAQYLTKGTLVELYGRIGVNAYNTLQGEAKASLTFHVNNIKLHGGNKPTAKPVETFAPVIAGELTEPLDDLPF</sequence>
<dbReference type="Gene3D" id="2.40.50.140">
    <property type="entry name" value="Nucleic acid-binding proteins"/>
    <property type="match status" value="1"/>
</dbReference>
<dbReference type="RefSeq" id="WP_092722496.1">
    <property type="nucleotide sequence ID" value="NZ_FNNO01000003.1"/>
</dbReference>
<dbReference type="EMBL" id="FNNO01000003">
    <property type="protein sequence ID" value="SDW46135.1"/>
    <property type="molecule type" value="Genomic_DNA"/>
</dbReference>
<dbReference type="PROSITE" id="PS50935">
    <property type="entry name" value="SSB"/>
    <property type="match status" value="1"/>
</dbReference>